<evidence type="ECO:0000259" key="1">
    <source>
        <dbReference type="PROSITE" id="PS50994"/>
    </source>
</evidence>
<proteinExistence type="predicted"/>
<dbReference type="InterPro" id="IPR057670">
    <property type="entry name" value="SH3_retrovirus"/>
</dbReference>
<dbReference type="InterPro" id="IPR001584">
    <property type="entry name" value="Integrase_cat-core"/>
</dbReference>
<dbReference type="InterPro" id="IPR039537">
    <property type="entry name" value="Retrotran_Ty1/copia-like"/>
</dbReference>
<dbReference type="PANTHER" id="PTHR42648:SF28">
    <property type="entry name" value="TRANSPOSON-ENCODED PROTEIN WITH RIBONUCLEASE H-LIKE AND RETROVIRUS ZINC FINGER-LIKE DOMAINS"/>
    <property type="match status" value="1"/>
</dbReference>
<dbReference type="PANTHER" id="PTHR42648">
    <property type="entry name" value="TRANSPOSASE, PUTATIVE-RELATED"/>
    <property type="match status" value="1"/>
</dbReference>
<dbReference type="AlphaFoldDB" id="A0A392R1Y8"/>
<evidence type="ECO:0000313" key="3">
    <source>
        <dbReference type="Proteomes" id="UP000265520"/>
    </source>
</evidence>
<sequence>KKGIKRHRTVAGTPQQNGLAERMNRTLLERVRCMLLGAGLPKSFWGEAVTTAAYLINICPSTGIDLKTPMEVWSGRPADYSNLKVFRSLAFAHIRQDKLDARAEKCVFLGYPEGVKGYRLWKMEPGGSKFIISRDVTFD</sequence>
<dbReference type="InterPro" id="IPR012337">
    <property type="entry name" value="RNaseH-like_sf"/>
</dbReference>
<dbReference type="GO" id="GO:0003676">
    <property type="term" value="F:nucleic acid binding"/>
    <property type="evidence" value="ECO:0007669"/>
    <property type="project" value="InterPro"/>
</dbReference>
<accession>A0A392R1Y8</accession>
<feature type="non-terminal residue" evidence="2">
    <location>
        <position position="139"/>
    </location>
</feature>
<protein>
    <submittedName>
        <fullName evidence="2">Retrovirus-related pol polyprotein from transposon tnt 1-94</fullName>
    </submittedName>
</protein>
<feature type="non-terminal residue" evidence="2">
    <location>
        <position position="1"/>
    </location>
</feature>
<feature type="domain" description="Integrase catalytic" evidence="1">
    <location>
        <begin position="1"/>
        <end position="77"/>
    </location>
</feature>
<evidence type="ECO:0000313" key="2">
    <source>
        <dbReference type="EMBL" id="MCI30598.1"/>
    </source>
</evidence>
<dbReference type="InterPro" id="IPR036397">
    <property type="entry name" value="RNaseH_sf"/>
</dbReference>
<name>A0A392R1Y8_9FABA</name>
<dbReference type="EMBL" id="LXQA010180878">
    <property type="protein sequence ID" value="MCI30598.1"/>
    <property type="molecule type" value="Genomic_DNA"/>
</dbReference>
<dbReference type="GO" id="GO:0015074">
    <property type="term" value="P:DNA integration"/>
    <property type="evidence" value="ECO:0007669"/>
    <property type="project" value="InterPro"/>
</dbReference>
<dbReference type="Proteomes" id="UP000265520">
    <property type="component" value="Unassembled WGS sequence"/>
</dbReference>
<comment type="caution">
    <text evidence="2">The sequence shown here is derived from an EMBL/GenBank/DDBJ whole genome shotgun (WGS) entry which is preliminary data.</text>
</comment>
<keyword evidence="3" id="KW-1185">Reference proteome</keyword>
<dbReference type="Gene3D" id="3.30.420.10">
    <property type="entry name" value="Ribonuclease H-like superfamily/Ribonuclease H"/>
    <property type="match status" value="1"/>
</dbReference>
<reference evidence="2 3" key="1">
    <citation type="journal article" date="2018" name="Front. Plant Sci.">
        <title>Red Clover (Trifolium pratense) and Zigzag Clover (T. medium) - A Picture of Genomic Similarities and Differences.</title>
        <authorList>
            <person name="Dluhosova J."/>
            <person name="Istvanek J."/>
            <person name="Nedelnik J."/>
            <person name="Repkova J."/>
        </authorList>
    </citation>
    <scope>NUCLEOTIDE SEQUENCE [LARGE SCALE GENOMIC DNA]</scope>
    <source>
        <strain evidence="3">cv. 10/8</strain>
        <tissue evidence="2">Leaf</tissue>
    </source>
</reference>
<dbReference type="Pfam" id="PF25597">
    <property type="entry name" value="SH3_retrovirus"/>
    <property type="match status" value="1"/>
</dbReference>
<dbReference type="SUPFAM" id="SSF53098">
    <property type="entry name" value="Ribonuclease H-like"/>
    <property type="match status" value="1"/>
</dbReference>
<dbReference type="PROSITE" id="PS50994">
    <property type="entry name" value="INTEGRASE"/>
    <property type="match status" value="1"/>
</dbReference>
<organism evidence="2 3">
    <name type="scientific">Trifolium medium</name>
    <dbReference type="NCBI Taxonomy" id="97028"/>
    <lineage>
        <taxon>Eukaryota</taxon>
        <taxon>Viridiplantae</taxon>
        <taxon>Streptophyta</taxon>
        <taxon>Embryophyta</taxon>
        <taxon>Tracheophyta</taxon>
        <taxon>Spermatophyta</taxon>
        <taxon>Magnoliopsida</taxon>
        <taxon>eudicotyledons</taxon>
        <taxon>Gunneridae</taxon>
        <taxon>Pentapetalae</taxon>
        <taxon>rosids</taxon>
        <taxon>fabids</taxon>
        <taxon>Fabales</taxon>
        <taxon>Fabaceae</taxon>
        <taxon>Papilionoideae</taxon>
        <taxon>50 kb inversion clade</taxon>
        <taxon>NPAAA clade</taxon>
        <taxon>Hologalegina</taxon>
        <taxon>IRL clade</taxon>
        <taxon>Trifolieae</taxon>
        <taxon>Trifolium</taxon>
    </lineage>
</organism>